<feature type="domain" description="Endonuclease/exonuclease/phosphatase" evidence="1">
    <location>
        <begin position="10"/>
        <end position="77"/>
    </location>
</feature>
<dbReference type="Gene3D" id="3.60.10.10">
    <property type="entry name" value="Endonuclease/exonuclease/phosphatase"/>
    <property type="match status" value="1"/>
</dbReference>
<evidence type="ECO:0000313" key="2">
    <source>
        <dbReference type="EMBL" id="ABE91951.2"/>
    </source>
</evidence>
<dbReference type="Pfam" id="PF03372">
    <property type="entry name" value="Exo_endo_phos"/>
    <property type="match status" value="1"/>
</dbReference>
<name>Q1SL00_MEDTR</name>
<gene>
    <name evidence="2" type="ORF">MtrDRAFT_AC140549g73v2</name>
</gene>
<dbReference type="AlphaFoldDB" id="Q1SL00"/>
<dbReference type="PANTHER" id="PTHR35218">
    <property type="entry name" value="RNASE H DOMAIN-CONTAINING PROTEIN"/>
    <property type="match status" value="1"/>
</dbReference>
<protein>
    <recommendedName>
        <fullName evidence="1">Endonuclease/exonuclease/phosphatase domain-containing protein</fullName>
    </recommendedName>
</protein>
<reference evidence="2" key="1">
    <citation type="submission" date="2006-03" db="EMBL/GenBank/DDBJ databases">
        <authorList>
            <person name="Shaull S."/>
            <person name="Lin S."/>
            <person name="Dixon R."/>
            <person name="May G."/>
            <person name="Sumner L."/>
            <person name="Gonzales B."/>
            <person name="Cook D."/>
            <person name="Kim D."/>
            <person name="Roe B.A."/>
        </authorList>
    </citation>
    <scope>NUCLEOTIDE SEQUENCE</scope>
</reference>
<dbReference type="EMBL" id="AC140549">
    <property type="protein sequence ID" value="ABE91951.2"/>
    <property type="molecule type" value="Genomic_DNA"/>
</dbReference>
<dbReference type="ExpressionAtlas" id="Q1SL00">
    <property type="expression patterns" value="differential"/>
</dbReference>
<dbReference type="PANTHER" id="PTHR35218:SF9">
    <property type="entry name" value="ENDONUCLEASE_EXONUCLEASE_PHOSPHATASE DOMAIN-CONTAINING PROTEIN"/>
    <property type="match status" value="1"/>
</dbReference>
<dbReference type="GO" id="GO:0003824">
    <property type="term" value="F:catalytic activity"/>
    <property type="evidence" value="ECO:0007669"/>
    <property type="project" value="InterPro"/>
</dbReference>
<dbReference type="SUPFAM" id="SSF56219">
    <property type="entry name" value="DNase I-like"/>
    <property type="match status" value="1"/>
</dbReference>
<accession>Q1SL00</accession>
<dbReference type="InterPro" id="IPR036691">
    <property type="entry name" value="Endo/exonu/phosph_ase_sf"/>
</dbReference>
<organism evidence="2">
    <name type="scientific">Medicago truncatula</name>
    <name type="common">Barrel medic</name>
    <name type="synonym">Medicago tribuloides</name>
    <dbReference type="NCBI Taxonomy" id="3880"/>
    <lineage>
        <taxon>Eukaryota</taxon>
        <taxon>Viridiplantae</taxon>
        <taxon>Streptophyta</taxon>
        <taxon>Embryophyta</taxon>
        <taxon>Tracheophyta</taxon>
        <taxon>Spermatophyta</taxon>
        <taxon>Magnoliopsida</taxon>
        <taxon>eudicotyledons</taxon>
        <taxon>Gunneridae</taxon>
        <taxon>Pentapetalae</taxon>
        <taxon>rosids</taxon>
        <taxon>fabids</taxon>
        <taxon>Fabales</taxon>
        <taxon>Fabaceae</taxon>
        <taxon>Papilionoideae</taxon>
        <taxon>50 kb inversion clade</taxon>
        <taxon>NPAAA clade</taxon>
        <taxon>Hologalegina</taxon>
        <taxon>IRL clade</taxon>
        <taxon>Trifolieae</taxon>
        <taxon>Medicago</taxon>
    </lineage>
</organism>
<proteinExistence type="predicted"/>
<dbReference type="InterPro" id="IPR005135">
    <property type="entry name" value="Endo/exonuclease/phosphatase"/>
</dbReference>
<sequence length="92" mass="10809">MEALLDTTILSWNIRGANNSKAKRQLREMIRKYRPSFLAILETHVPFARLSTFWNYNGYTHVHIIEANDHSGGIWLLKKITENTTSFIPFRF</sequence>
<evidence type="ECO:0000259" key="1">
    <source>
        <dbReference type="Pfam" id="PF03372"/>
    </source>
</evidence>
<reference evidence="2" key="2">
    <citation type="submission" date="2007-04" db="EMBL/GenBank/DDBJ databases">
        <authorList>
            <consortium name="The International Medicago Genome Annotation Group"/>
        </authorList>
    </citation>
    <scope>NUCLEOTIDE SEQUENCE</scope>
</reference>